<protein>
    <submittedName>
        <fullName evidence="2">Uncharacterized protein</fullName>
    </submittedName>
</protein>
<dbReference type="AlphaFoldDB" id="A0AA88Y7L7"/>
<accession>A0AA88Y7L7</accession>
<proteinExistence type="predicted"/>
<feature type="compositionally biased region" description="Polar residues" evidence="1">
    <location>
        <begin position="87"/>
        <end position="97"/>
    </location>
</feature>
<feature type="region of interest" description="Disordered" evidence="1">
    <location>
        <begin position="1"/>
        <end position="169"/>
    </location>
</feature>
<organism evidence="2 3">
    <name type="scientific">Pinctada imbricata</name>
    <name type="common">Atlantic pearl-oyster</name>
    <name type="synonym">Pinctada martensii</name>
    <dbReference type="NCBI Taxonomy" id="66713"/>
    <lineage>
        <taxon>Eukaryota</taxon>
        <taxon>Metazoa</taxon>
        <taxon>Spiralia</taxon>
        <taxon>Lophotrochozoa</taxon>
        <taxon>Mollusca</taxon>
        <taxon>Bivalvia</taxon>
        <taxon>Autobranchia</taxon>
        <taxon>Pteriomorphia</taxon>
        <taxon>Pterioida</taxon>
        <taxon>Pterioidea</taxon>
        <taxon>Pteriidae</taxon>
        <taxon>Pinctada</taxon>
    </lineage>
</organism>
<feature type="compositionally biased region" description="Polar residues" evidence="1">
    <location>
        <begin position="112"/>
        <end position="137"/>
    </location>
</feature>
<dbReference type="EMBL" id="VSWD01000007">
    <property type="protein sequence ID" value="KAK3096955.1"/>
    <property type="molecule type" value="Genomic_DNA"/>
</dbReference>
<sequence>MDKEKLNTTKKKSKKSKKHKSSSKRNKYEKESASVISVDPSSMPSFIAPEPPSTHAYANQSFNYANLQQKAGKDYSNESDGYERQKPNTAKLYSTTYGADYYVVGDEKGSQKAKQSKYQNSQRNNPDLSASVVSNDYENLKDKPKNPRDMRNSSPEDPQDVYEPIDQPS</sequence>
<feature type="compositionally biased region" description="Basic residues" evidence="1">
    <location>
        <begin position="8"/>
        <end position="25"/>
    </location>
</feature>
<reference evidence="2" key="1">
    <citation type="submission" date="2019-08" db="EMBL/GenBank/DDBJ databases">
        <title>The improved chromosome-level genome for the pearl oyster Pinctada fucata martensii using PacBio sequencing and Hi-C.</title>
        <authorList>
            <person name="Zheng Z."/>
        </authorList>
    </citation>
    <scope>NUCLEOTIDE SEQUENCE</scope>
    <source>
        <strain evidence="2">ZZ-2019</strain>
        <tissue evidence="2">Adductor muscle</tissue>
    </source>
</reference>
<comment type="caution">
    <text evidence="2">The sequence shown here is derived from an EMBL/GenBank/DDBJ whole genome shotgun (WGS) entry which is preliminary data.</text>
</comment>
<feature type="compositionally biased region" description="Basic and acidic residues" evidence="1">
    <location>
        <begin position="138"/>
        <end position="151"/>
    </location>
</feature>
<name>A0AA88Y7L7_PINIB</name>
<dbReference type="Proteomes" id="UP001186944">
    <property type="component" value="Unassembled WGS sequence"/>
</dbReference>
<evidence type="ECO:0000313" key="3">
    <source>
        <dbReference type="Proteomes" id="UP001186944"/>
    </source>
</evidence>
<gene>
    <name evidence="2" type="ORF">FSP39_005079</name>
</gene>
<evidence type="ECO:0000256" key="1">
    <source>
        <dbReference type="SAM" id="MobiDB-lite"/>
    </source>
</evidence>
<evidence type="ECO:0000313" key="2">
    <source>
        <dbReference type="EMBL" id="KAK3096955.1"/>
    </source>
</evidence>
<keyword evidence="3" id="KW-1185">Reference proteome</keyword>
<feature type="compositionally biased region" description="Polar residues" evidence="1">
    <location>
        <begin position="56"/>
        <end position="69"/>
    </location>
</feature>
<feature type="compositionally biased region" description="Basic and acidic residues" evidence="1">
    <location>
        <begin position="71"/>
        <end position="86"/>
    </location>
</feature>